<dbReference type="GO" id="GO:1990002">
    <property type="term" value="F:methylglyoxal reductase (NADPH) (acetol producing) activity"/>
    <property type="evidence" value="ECO:0007669"/>
    <property type="project" value="RHEA"/>
</dbReference>
<evidence type="ECO:0000313" key="9">
    <source>
        <dbReference type="Proteomes" id="UP000262142"/>
    </source>
</evidence>
<dbReference type="AlphaFoldDB" id="A0A383U1J2"/>
<dbReference type="InterPro" id="IPR023210">
    <property type="entry name" value="NADP_OxRdtase_dom"/>
</dbReference>
<proteinExistence type="inferred from homology"/>
<dbReference type="FunFam" id="3.20.20.100:FF:000002">
    <property type="entry name" value="2,5-diketo-D-gluconic acid reductase A"/>
    <property type="match status" value="1"/>
</dbReference>
<keyword evidence="2 8" id="KW-0560">Oxidoreductase</keyword>
<dbReference type="RefSeq" id="WP_245952947.1">
    <property type="nucleotide sequence ID" value="NZ_UNSC01000005.1"/>
</dbReference>
<evidence type="ECO:0000256" key="3">
    <source>
        <dbReference type="ARBA" id="ARBA00049445"/>
    </source>
</evidence>
<comment type="similarity">
    <text evidence="1">Belongs to the aldo/keto reductase family.</text>
</comment>
<comment type="catalytic activity">
    <reaction evidence="3">
        <text>hydroxyacetone + NADP(+) = methylglyoxal + NADPH + H(+)</text>
        <dbReference type="Rhea" id="RHEA:27986"/>
        <dbReference type="ChEBI" id="CHEBI:15378"/>
        <dbReference type="ChEBI" id="CHEBI:17158"/>
        <dbReference type="ChEBI" id="CHEBI:27957"/>
        <dbReference type="ChEBI" id="CHEBI:57783"/>
        <dbReference type="ChEBI" id="CHEBI:58349"/>
    </reaction>
</comment>
<evidence type="ECO:0000256" key="4">
    <source>
        <dbReference type="PIRSR" id="PIRSR000097-1"/>
    </source>
</evidence>
<dbReference type="PRINTS" id="PR00069">
    <property type="entry name" value="ALDKETRDTASE"/>
</dbReference>
<keyword evidence="9" id="KW-1185">Reference proteome</keyword>
<feature type="site" description="Lowers pKa of active site Tyr" evidence="6">
    <location>
        <position position="79"/>
    </location>
</feature>
<evidence type="ECO:0000256" key="1">
    <source>
        <dbReference type="ARBA" id="ARBA00007905"/>
    </source>
</evidence>
<evidence type="ECO:0000256" key="6">
    <source>
        <dbReference type="PIRSR" id="PIRSR000097-3"/>
    </source>
</evidence>
<evidence type="ECO:0000256" key="2">
    <source>
        <dbReference type="ARBA" id="ARBA00023002"/>
    </source>
</evidence>
<sequence>MEKMKYLKFKDGDKIPILGLGTWRTEKGKIAEAIQSALDLGYRHFDCAHIYKNEKEIGEHFSKAFKNNLKRENLWITSKLWNNAHRYEDAKPALEKTLKNLQTDYLDLYLIHWPIAYKDEKGEAFYSLDEVSLGETWAAMIELKKQGMVKHIGVSNFSSGKIEEIFNETGEMPEVNQVELHPYLSQADLKEHADSRGYFLTGYKPVGNGGKQTDAMRNQHLPGLFLHPVIQEIAQTNQMQPAQVLLTWQIQRGIIVIPKSDNAKNQKENLDSLNFELSDAQMKEINQLNTNFRFVDGTELINGDAPYTTGDIWA</sequence>
<accession>A0A383U1J2</accession>
<name>A0A383U1J2_9FLAO</name>
<dbReference type="Pfam" id="PF00248">
    <property type="entry name" value="Aldo_ket_red"/>
    <property type="match status" value="1"/>
</dbReference>
<feature type="domain" description="NADP-dependent oxidoreductase" evidence="7">
    <location>
        <begin position="18"/>
        <end position="289"/>
    </location>
</feature>
<dbReference type="InterPro" id="IPR018170">
    <property type="entry name" value="Aldo/ket_reductase_CS"/>
</dbReference>
<dbReference type="GO" id="GO:0050580">
    <property type="term" value="F:2,5-didehydrogluconate reductase activity"/>
    <property type="evidence" value="ECO:0007669"/>
    <property type="project" value="UniProtKB-EC"/>
</dbReference>
<evidence type="ECO:0000313" key="8">
    <source>
        <dbReference type="EMBL" id="SZD73427.1"/>
    </source>
</evidence>
<dbReference type="SUPFAM" id="SSF51430">
    <property type="entry name" value="NAD(P)-linked oxidoreductase"/>
    <property type="match status" value="1"/>
</dbReference>
<dbReference type="PANTHER" id="PTHR11732">
    <property type="entry name" value="ALDO/KETO REDUCTASE"/>
    <property type="match status" value="1"/>
</dbReference>
<gene>
    <name evidence="8" type="primary">dkgA</name>
    <name evidence="8" type="ORF">SAMEA104719789_01240</name>
</gene>
<dbReference type="Gene3D" id="3.20.20.100">
    <property type="entry name" value="NADP-dependent oxidoreductase domain"/>
    <property type="match status" value="1"/>
</dbReference>
<dbReference type="EC" id="1.1.1.274" evidence="8"/>
<reference evidence="8 9" key="1">
    <citation type="submission" date="2018-09" db="EMBL/GenBank/DDBJ databases">
        <authorList>
            <consortium name="Pathogen Informatics"/>
        </authorList>
    </citation>
    <scope>NUCLEOTIDE SEQUENCE [LARGE SCALE GENOMIC DNA]</scope>
    <source>
        <strain evidence="8 9">OH-22767</strain>
    </source>
</reference>
<dbReference type="EMBL" id="UNSC01000005">
    <property type="protein sequence ID" value="SZD73427.1"/>
    <property type="molecule type" value="Genomic_DNA"/>
</dbReference>
<dbReference type="PROSITE" id="PS00062">
    <property type="entry name" value="ALDOKETO_REDUCTASE_2"/>
    <property type="match status" value="1"/>
</dbReference>
<dbReference type="Proteomes" id="UP000262142">
    <property type="component" value="Unassembled WGS sequence"/>
</dbReference>
<dbReference type="InterPro" id="IPR020471">
    <property type="entry name" value="AKR"/>
</dbReference>
<evidence type="ECO:0000256" key="5">
    <source>
        <dbReference type="PIRSR" id="PIRSR000097-2"/>
    </source>
</evidence>
<evidence type="ECO:0000259" key="7">
    <source>
        <dbReference type="Pfam" id="PF00248"/>
    </source>
</evidence>
<dbReference type="PIRSF" id="PIRSF000097">
    <property type="entry name" value="AKR"/>
    <property type="match status" value="1"/>
</dbReference>
<feature type="binding site" evidence="5">
    <location>
        <position position="112"/>
    </location>
    <ligand>
        <name>substrate</name>
    </ligand>
</feature>
<organism evidence="8 9">
    <name type="scientific">Candidatus Ornithobacterium hominis</name>
    <dbReference type="NCBI Taxonomy" id="2497989"/>
    <lineage>
        <taxon>Bacteria</taxon>
        <taxon>Pseudomonadati</taxon>
        <taxon>Bacteroidota</taxon>
        <taxon>Flavobacteriia</taxon>
        <taxon>Flavobacteriales</taxon>
        <taxon>Weeksellaceae</taxon>
        <taxon>Ornithobacterium</taxon>
    </lineage>
</organism>
<dbReference type="PROSITE" id="PS00798">
    <property type="entry name" value="ALDOKETO_REDUCTASE_1"/>
    <property type="match status" value="1"/>
</dbReference>
<dbReference type="InterPro" id="IPR036812">
    <property type="entry name" value="NAD(P)_OxRdtase_dom_sf"/>
</dbReference>
<feature type="active site" description="Proton donor" evidence="4">
    <location>
        <position position="51"/>
    </location>
</feature>
<protein>
    <submittedName>
        <fullName evidence="8">2,5-diketo-D-gluconic acid reductase A</fullName>
        <ecNumber evidence="8">1.1.1.274</ecNumber>
    </submittedName>
</protein>